<dbReference type="AlphaFoldDB" id="A0A1L9PBP7"/>
<protein>
    <submittedName>
        <fullName evidence="1">Uncharacterized protein</fullName>
    </submittedName>
</protein>
<sequence>MTMDGFRKQSKPNELLSKFTPFVLSMSTMRTCSIFHTHSSYFRKSYPPFSRYQRMGAGRLAKVALVGTLGYLVFKEISHSGCRSRT</sequence>
<keyword evidence="2" id="KW-1185">Reference proteome</keyword>
<reference evidence="2" key="1">
    <citation type="journal article" date="2017" name="Genome Biol.">
        <title>Comparative genomics reveals high biological diversity and specific adaptations in the industrially and medically important fungal genus Aspergillus.</title>
        <authorList>
            <person name="de Vries R.P."/>
            <person name="Riley R."/>
            <person name="Wiebenga A."/>
            <person name="Aguilar-Osorio G."/>
            <person name="Amillis S."/>
            <person name="Uchima C.A."/>
            <person name="Anderluh G."/>
            <person name="Asadollahi M."/>
            <person name="Askin M."/>
            <person name="Barry K."/>
            <person name="Battaglia E."/>
            <person name="Bayram O."/>
            <person name="Benocci T."/>
            <person name="Braus-Stromeyer S.A."/>
            <person name="Caldana C."/>
            <person name="Canovas D."/>
            <person name="Cerqueira G.C."/>
            <person name="Chen F."/>
            <person name="Chen W."/>
            <person name="Choi C."/>
            <person name="Clum A."/>
            <person name="Dos Santos R.A."/>
            <person name="Damasio A.R."/>
            <person name="Diallinas G."/>
            <person name="Emri T."/>
            <person name="Fekete E."/>
            <person name="Flipphi M."/>
            <person name="Freyberg S."/>
            <person name="Gallo A."/>
            <person name="Gournas C."/>
            <person name="Habgood R."/>
            <person name="Hainaut M."/>
            <person name="Harispe M.L."/>
            <person name="Henrissat B."/>
            <person name="Hilden K.S."/>
            <person name="Hope R."/>
            <person name="Hossain A."/>
            <person name="Karabika E."/>
            <person name="Karaffa L."/>
            <person name="Karanyi Z."/>
            <person name="Krasevec N."/>
            <person name="Kuo A."/>
            <person name="Kusch H."/>
            <person name="LaButti K."/>
            <person name="Lagendijk E.L."/>
            <person name="Lapidus A."/>
            <person name="Levasseur A."/>
            <person name="Lindquist E."/>
            <person name="Lipzen A."/>
            <person name="Logrieco A.F."/>
            <person name="MacCabe A."/>
            <person name="Maekelae M.R."/>
            <person name="Malavazi I."/>
            <person name="Melin P."/>
            <person name="Meyer V."/>
            <person name="Mielnichuk N."/>
            <person name="Miskei M."/>
            <person name="Molnar A.P."/>
            <person name="Mule G."/>
            <person name="Ngan C.Y."/>
            <person name="Orejas M."/>
            <person name="Orosz E."/>
            <person name="Ouedraogo J.P."/>
            <person name="Overkamp K.M."/>
            <person name="Park H.-S."/>
            <person name="Perrone G."/>
            <person name="Piumi F."/>
            <person name="Punt P.J."/>
            <person name="Ram A.F."/>
            <person name="Ramon A."/>
            <person name="Rauscher S."/>
            <person name="Record E."/>
            <person name="Riano-Pachon D.M."/>
            <person name="Robert V."/>
            <person name="Roehrig J."/>
            <person name="Ruller R."/>
            <person name="Salamov A."/>
            <person name="Salih N.S."/>
            <person name="Samson R.A."/>
            <person name="Sandor E."/>
            <person name="Sanguinetti M."/>
            <person name="Schuetze T."/>
            <person name="Sepcic K."/>
            <person name="Shelest E."/>
            <person name="Sherlock G."/>
            <person name="Sophianopoulou V."/>
            <person name="Squina F.M."/>
            <person name="Sun H."/>
            <person name="Susca A."/>
            <person name="Todd R.B."/>
            <person name="Tsang A."/>
            <person name="Unkles S.E."/>
            <person name="van de Wiele N."/>
            <person name="van Rossen-Uffink D."/>
            <person name="Oliveira J.V."/>
            <person name="Vesth T.C."/>
            <person name="Visser J."/>
            <person name="Yu J.-H."/>
            <person name="Zhou M."/>
            <person name="Andersen M.R."/>
            <person name="Archer D.B."/>
            <person name="Baker S.E."/>
            <person name="Benoit I."/>
            <person name="Brakhage A.A."/>
            <person name="Braus G.H."/>
            <person name="Fischer R."/>
            <person name="Frisvad J.C."/>
            <person name="Goldman G.H."/>
            <person name="Houbraken J."/>
            <person name="Oakley B."/>
            <person name="Pocsi I."/>
            <person name="Scazzocchio C."/>
            <person name="Seiboth B."/>
            <person name="vanKuyk P.A."/>
            <person name="Wortman J."/>
            <person name="Dyer P.S."/>
            <person name="Grigoriev I.V."/>
        </authorList>
    </citation>
    <scope>NUCLEOTIDE SEQUENCE [LARGE SCALE GENOMIC DNA]</scope>
    <source>
        <strain evidence="2">CBS 583.65</strain>
    </source>
</reference>
<dbReference type="RefSeq" id="XP_040664720.1">
    <property type="nucleotide sequence ID" value="XM_040814085.1"/>
</dbReference>
<name>A0A1L9PBP7_ASPVE</name>
<accession>A0A1L9PBP7</accession>
<dbReference type="EMBL" id="KV878126">
    <property type="protein sequence ID" value="OJI98957.1"/>
    <property type="molecule type" value="Genomic_DNA"/>
</dbReference>
<organism evidence="1 2">
    <name type="scientific">Aspergillus versicolor CBS 583.65</name>
    <dbReference type="NCBI Taxonomy" id="1036611"/>
    <lineage>
        <taxon>Eukaryota</taxon>
        <taxon>Fungi</taxon>
        <taxon>Dikarya</taxon>
        <taxon>Ascomycota</taxon>
        <taxon>Pezizomycotina</taxon>
        <taxon>Eurotiomycetes</taxon>
        <taxon>Eurotiomycetidae</taxon>
        <taxon>Eurotiales</taxon>
        <taxon>Aspergillaceae</taxon>
        <taxon>Aspergillus</taxon>
        <taxon>Aspergillus subgen. Nidulantes</taxon>
    </lineage>
</organism>
<dbReference type="GeneID" id="63729596"/>
<gene>
    <name evidence="1" type="ORF">ASPVEDRAFT_488750</name>
</gene>
<dbReference type="VEuPathDB" id="FungiDB:ASPVEDRAFT_488750"/>
<dbReference type="Proteomes" id="UP000184073">
    <property type="component" value="Unassembled WGS sequence"/>
</dbReference>
<evidence type="ECO:0000313" key="2">
    <source>
        <dbReference type="Proteomes" id="UP000184073"/>
    </source>
</evidence>
<proteinExistence type="predicted"/>
<evidence type="ECO:0000313" key="1">
    <source>
        <dbReference type="EMBL" id="OJI98957.1"/>
    </source>
</evidence>